<evidence type="ECO:0000256" key="1">
    <source>
        <dbReference type="SAM" id="Phobius"/>
    </source>
</evidence>
<organism evidence="2 3">
    <name type="scientific">Reticulomyxa filosa</name>
    <dbReference type="NCBI Taxonomy" id="46433"/>
    <lineage>
        <taxon>Eukaryota</taxon>
        <taxon>Sar</taxon>
        <taxon>Rhizaria</taxon>
        <taxon>Retaria</taxon>
        <taxon>Foraminifera</taxon>
        <taxon>Monothalamids</taxon>
        <taxon>Reticulomyxidae</taxon>
        <taxon>Reticulomyxa</taxon>
    </lineage>
</organism>
<reference evidence="2 3" key="1">
    <citation type="journal article" date="2013" name="Curr. Biol.">
        <title>The Genome of the Foraminiferan Reticulomyxa filosa.</title>
        <authorList>
            <person name="Glockner G."/>
            <person name="Hulsmann N."/>
            <person name="Schleicher M."/>
            <person name="Noegel A.A."/>
            <person name="Eichinger L."/>
            <person name="Gallinger C."/>
            <person name="Pawlowski J."/>
            <person name="Sierra R."/>
            <person name="Euteneuer U."/>
            <person name="Pillet L."/>
            <person name="Moustafa A."/>
            <person name="Platzer M."/>
            <person name="Groth M."/>
            <person name="Szafranski K."/>
            <person name="Schliwa M."/>
        </authorList>
    </citation>
    <scope>NUCLEOTIDE SEQUENCE [LARGE SCALE GENOMIC DNA]</scope>
</reference>
<feature type="transmembrane region" description="Helical" evidence="1">
    <location>
        <begin position="197"/>
        <end position="215"/>
    </location>
</feature>
<keyword evidence="1" id="KW-1133">Transmembrane helix</keyword>
<keyword evidence="1" id="KW-0472">Membrane</keyword>
<evidence type="ECO:0000313" key="2">
    <source>
        <dbReference type="EMBL" id="ETO25481.1"/>
    </source>
</evidence>
<proteinExistence type="predicted"/>
<feature type="transmembrane region" description="Helical" evidence="1">
    <location>
        <begin position="222"/>
        <end position="244"/>
    </location>
</feature>
<dbReference type="Proteomes" id="UP000023152">
    <property type="component" value="Unassembled WGS sequence"/>
</dbReference>
<dbReference type="AlphaFoldDB" id="X6NHL7"/>
<protein>
    <submittedName>
        <fullName evidence="2">Uncharacterized protein</fullName>
    </submittedName>
</protein>
<dbReference type="EMBL" id="ASPP01008498">
    <property type="protein sequence ID" value="ETO25481.1"/>
    <property type="molecule type" value="Genomic_DNA"/>
</dbReference>
<name>X6NHL7_RETFI</name>
<evidence type="ECO:0000313" key="3">
    <source>
        <dbReference type="Proteomes" id="UP000023152"/>
    </source>
</evidence>
<accession>X6NHL7</accession>
<keyword evidence="1" id="KW-0812">Transmembrane</keyword>
<comment type="caution">
    <text evidence="2">The sequence shown here is derived from an EMBL/GenBank/DDBJ whole genome shotgun (WGS) entry which is preliminary data.</text>
</comment>
<sequence length="265" mass="30821">MLIKPKKDVCHDLLSNATAQMSKDAIADLLVKHNGGAFHSFPNNFVDLVNHARFESKVHLSSVDSFALICYGSPKVYVYPWDYFNWSSRDNYTITLWIIMCANFYNHYTINANQMQSLLKEISKIWWPSDKDLKGLWSLDTLTVAQLYSRLHAQETQAYKDNSSKSINDKFYHLFNFFCVITSTSTNKNHSTNPPNFIFFLLFFKLLLFFLLTFSRKPERKYGIICAMFVTYCLCVISIFLAFLNVTISNQFSIVWVGIHVDMLR</sequence>
<keyword evidence="3" id="KW-1185">Reference proteome</keyword>
<gene>
    <name evidence="2" type="ORF">RFI_11654</name>
</gene>